<accession>A0A9N8JU39</accession>
<dbReference type="Proteomes" id="UP000716446">
    <property type="component" value="Unassembled WGS sequence"/>
</dbReference>
<sequence>MAPVSPDLSAKYTVLQLSVISSSSISNRTTSLIAHIKSTPGDSKPAIVALHAKAPVANKLISVVEIAKRDLKENGLKVYQYNSLGSELIQSTPSATKDATNQDAVSDDEPAFEKIEQRTAVRNVPTMTTYLSLVPIKELKQAYGYDISCSPHIVLYLADTLFCSEQIG</sequence>
<gene>
    <name evidence="1" type="ORF">AWRI4619_LOCUS6683</name>
</gene>
<proteinExistence type="predicted"/>
<evidence type="ECO:0000313" key="1">
    <source>
        <dbReference type="EMBL" id="CAD0091412.1"/>
    </source>
</evidence>
<keyword evidence="2" id="KW-1185">Reference proteome</keyword>
<reference evidence="1" key="1">
    <citation type="submission" date="2020-06" db="EMBL/GenBank/DDBJ databases">
        <authorList>
            <person name="Onetto C."/>
        </authorList>
    </citation>
    <scope>NUCLEOTIDE SEQUENCE</scope>
</reference>
<evidence type="ECO:0008006" key="3">
    <source>
        <dbReference type="Google" id="ProtNLM"/>
    </source>
</evidence>
<organism evidence="1 2">
    <name type="scientific">Aureobasidium vineae</name>
    <dbReference type="NCBI Taxonomy" id="2773715"/>
    <lineage>
        <taxon>Eukaryota</taxon>
        <taxon>Fungi</taxon>
        <taxon>Dikarya</taxon>
        <taxon>Ascomycota</taxon>
        <taxon>Pezizomycotina</taxon>
        <taxon>Dothideomycetes</taxon>
        <taxon>Dothideomycetidae</taxon>
        <taxon>Dothideales</taxon>
        <taxon>Saccotheciaceae</taxon>
        <taxon>Aureobasidium</taxon>
    </lineage>
</organism>
<dbReference type="AlphaFoldDB" id="A0A9N8JU39"/>
<comment type="caution">
    <text evidence="1">The sequence shown here is derived from an EMBL/GenBank/DDBJ whole genome shotgun (WGS) entry which is preliminary data.</text>
</comment>
<name>A0A9N8JU39_9PEZI</name>
<dbReference type="EMBL" id="CAIJEN010000013">
    <property type="protein sequence ID" value="CAD0091412.1"/>
    <property type="molecule type" value="Genomic_DNA"/>
</dbReference>
<evidence type="ECO:0000313" key="2">
    <source>
        <dbReference type="Proteomes" id="UP000716446"/>
    </source>
</evidence>
<protein>
    <recommendedName>
        <fullName evidence="3">DNA/RNA-binding protein Alba-like domain-containing protein</fullName>
    </recommendedName>
</protein>